<evidence type="ECO:0000256" key="1">
    <source>
        <dbReference type="ARBA" id="ARBA00001282"/>
    </source>
</evidence>
<evidence type="ECO:0000256" key="6">
    <source>
        <dbReference type="ARBA" id="ARBA00023229"/>
    </source>
</evidence>
<dbReference type="SUPFAM" id="SSF53448">
    <property type="entry name" value="Nucleotide-diphospho-sugar transferases"/>
    <property type="match status" value="1"/>
</dbReference>
<comment type="function">
    <text evidence="7">Catalyzes the formation of 4-diphosphocytidyl-2-C-methyl-D-erythritol from CTP and 2-C-methyl-D-erythritol 4-phosphate (MEP).</text>
</comment>
<feature type="site" description="Positions MEP for the nucleophilic attack" evidence="7">
    <location>
        <position position="159"/>
    </location>
</feature>
<dbReference type="InterPro" id="IPR001228">
    <property type="entry name" value="IspD"/>
</dbReference>
<dbReference type="EC" id="2.7.7.60" evidence="7"/>
<feature type="site" description="Transition state stabilizer" evidence="7">
    <location>
        <position position="17"/>
    </location>
</feature>
<gene>
    <name evidence="7" type="primary">ispD</name>
    <name evidence="8" type="ORF">SAMN05444406_10847</name>
</gene>
<accession>A0A1I5USI1</accession>
<protein>
    <recommendedName>
        <fullName evidence="7">2-C-methyl-D-erythritol 4-phosphate cytidylyltransferase</fullName>
        <ecNumber evidence="7">2.7.7.60</ecNumber>
    </recommendedName>
    <alternativeName>
        <fullName evidence="7">4-diphosphocytidyl-2C-methyl-D-erythritol synthase</fullName>
    </alternativeName>
    <alternativeName>
        <fullName evidence="7">MEP cytidylyltransferase</fullName>
        <shortName evidence="7">MCT</shortName>
    </alternativeName>
</protein>
<dbReference type="PANTHER" id="PTHR32125">
    <property type="entry name" value="2-C-METHYL-D-ERYTHRITOL 4-PHOSPHATE CYTIDYLYLTRANSFERASE, CHLOROPLASTIC"/>
    <property type="match status" value="1"/>
</dbReference>
<dbReference type="GO" id="GO:0019288">
    <property type="term" value="P:isopentenyl diphosphate biosynthetic process, methylerythritol 4-phosphate pathway"/>
    <property type="evidence" value="ECO:0007669"/>
    <property type="project" value="UniProtKB-UniRule"/>
</dbReference>
<dbReference type="Pfam" id="PF01128">
    <property type="entry name" value="IspD"/>
    <property type="match status" value="1"/>
</dbReference>
<feature type="site" description="Positions MEP for the nucleophilic attack" evidence="7">
    <location>
        <position position="215"/>
    </location>
</feature>
<name>A0A1I5USI1_9FIRM</name>
<dbReference type="HAMAP" id="MF_00108">
    <property type="entry name" value="IspD"/>
    <property type="match status" value="1"/>
</dbReference>
<reference evidence="8 9" key="1">
    <citation type="submission" date="2016-10" db="EMBL/GenBank/DDBJ databases">
        <authorList>
            <person name="de Groot N.N."/>
        </authorList>
    </citation>
    <scope>NUCLEOTIDE SEQUENCE [LARGE SCALE GENOMIC DNA]</scope>
    <source>
        <strain evidence="8 9">DSM 20678</strain>
    </source>
</reference>
<dbReference type="Gene3D" id="3.90.550.10">
    <property type="entry name" value="Spore Coat Polysaccharide Biosynthesis Protein SpsA, Chain A"/>
    <property type="match status" value="1"/>
</dbReference>
<dbReference type="FunFam" id="3.90.550.10:FF:000003">
    <property type="entry name" value="2-C-methyl-D-erythritol 4-phosphate cytidylyltransferase"/>
    <property type="match status" value="1"/>
</dbReference>
<dbReference type="NCBIfam" id="TIGR00453">
    <property type="entry name" value="ispD"/>
    <property type="match status" value="1"/>
</dbReference>
<dbReference type="GO" id="GO:0050518">
    <property type="term" value="F:2-C-methyl-D-erythritol 4-phosphate cytidylyltransferase activity"/>
    <property type="evidence" value="ECO:0007669"/>
    <property type="project" value="UniProtKB-UniRule"/>
</dbReference>
<evidence type="ECO:0000256" key="7">
    <source>
        <dbReference type="HAMAP-Rule" id="MF_00108"/>
    </source>
</evidence>
<dbReference type="PROSITE" id="PS01295">
    <property type="entry name" value="ISPD"/>
    <property type="match status" value="1"/>
</dbReference>
<dbReference type="InterPro" id="IPR034683">
    <property type="entry name" value="IspD/TarI"/>
</dbReference>
<dbReference type="STRING" id="937334.SAMN05444406_10847"/>
<dbReference type="NCBIfam" id="NF001183">
    <property type="entry name" value="PRK00155.1-3"/>
    <property type="match status" value="1"/>
</dbReference>
<dbReference type="InterPro" id="IPR050088">
    <property type="entry name" value="IspD/TarI_cytidylyltransf_bact"/>
</dbReference>
<dbReference type="RefSeq" id="WP_025748547.1">
    <property type="nucleotide sequence ID" value="NZ_FOXR01000008.1"/>
</dbReference>
<evidence type="ECO:0000313" key="8">
    <source>
        <dbReference type="EMBL" id="SFP98152.1"/>
    </source>
</evidence>
<feature type="site" description="Transition state stabilizer" evidence="7">
    <location>
        <position position="24"/>
    </location>
</feature>
<dbReference type="EMBL" id="FOXR01000008">
    <property type="protein sequence ID" value="SFP98152.1"/>
    <property type="molecule type" value="Genomic_DNA"/>
</dbReference>
<evidence type="ECO:0000313" key="9">
    <source>
        <dbReference type="Proteomes" id="UP000198577"/>
    </source>
</evidence>
<keyword evidence="5 7" id="KW-0548">Nucleotidyltransferase</keyword>
<sequence length="234" mass="25808">MKGRNYAIIVAAGQGKRMGTSVSKQYLMLGDKPVVVHALQAFDEQPVIEAMVLVVAPSDVEHVKNDIVRKYGFKKPVLVVEGGQERQQSVYNGLKALVRFEDVDIVVIHDGVRPFVTGQMIQDSICAADKYGAAVVGVPVKDTIKKVDGQQFVVCTPARSELWQVQTPQAFKYHLIWEAHEKALQDGFCGTDDAILVERLGHPVKMVMGSYCNIKITTREDLILAREFIAGGLV</sequence>
<dbReference type="UniPathway" id="UPA00056">
    <property type="reaction ID" value="UER00093"/>
</dbReference>
<dbReference type="OrthoDB" id="9806837at2"/>
<comment type="catalytic activity">
    <reaction evidence="1 7">
        <text>2-C-methyl-D-erythritol 4-phosphate + CTP + H(+) = 4-CDP-2-C-methyl-D-erythritol + diphosphate</text>
        <dbReference type="Rhea" id="RHEA:13429"/>
        <dbReference type="ChEBI" id="CHEBI:15378"/>
        <dbReference type="ChEBI" id="CHEBI:33019"/>
        <dbReference type="ChEBI" id="CHEBI:37563"/>
        <dbReference type="ChEBI" id="CHEBI:57823"/>
        <dbReference type="ChEBI" id="CHEBI:58262"/>
        <dbReference type="EC" id="2.7.7.60"/>
    </reaction>
</comment>
<evidence type="ECO:0000256" key="4">
    <source>
        <dbReference type="ARBA" id="ARBA00022679"/>
    </source>
</evidence>
<evidence type="ECO:0000256" key="2">
    <source>
        <dbReference type="ARBA" id="ARBA00004787"/>
    </source>
</evidence>
<evidence type="ECO:0000256" key="5">
    <source>
        <dbReference type="ARBA" id="ARBA00022695"/>
    </source>
</evidence>
<dbReference type="InterPro" id="IPR029044">
    <property type="entry name" value="Nucleotide-diphossugar_trans"/>
</dbReference>
<proteinExistence type="inferred from homology"/>
<comment type="pathway">
    <text evidence="2 7">Isoprenoid biosynthesis; isopentenyl diphosphate biosynthesis via DXP pathway; isopentenyl diphosphate from 1-deoxy-D-xylulose 5-phosphate: step 2/6.</text>
</comment>
<comment type="similarity">
    <text evidence="3 7">Belongs to the IspD/TarI cytidylyltransferase family. IspD subfamily.</text>
</comment>
<evidence type="ECO:0000256" key="3">
    <source>
        <dbReference type="ARBA" id="ARBA00009789"/>
    </source>
</evidence>
<dbReference type="PANTHER" id="PTHR32125:SF4">
    <property type="entry name" value="2-C-METHYL-D-ERYTHRITOL 4-PHOSPHATE CYTIDYLYLTRANSFERASE, CHLOROPLASTIC"/>
    <property type="match status" value="1"/>
</dbReference>
<dbReference type="Proteomes" id="UP000198577">
    <property type="component" value="Unassembled WGS sequence"/>
</dbReference>
<dbReference type="AlphaFoldDB" id="A0A1I5USI1"/>
<organism evidence="8 9">
    <name type="scientific">Caldicoprobacter faecalis</name>
    <dbReference type="NCBI Taxonomy" id="937334"/>
    <lineage>
        <taxon>Bacteria</taxon>
        <taxon>Bacillati</taxon>
        <taxon>Bacillota</taxon>
        <taxon>Clostridia</taxon>
        <taxon>Caldicoprobacterales</taxon>
        <taxon>Caldicoprobacteraceae</taxon>
        <taxon>Caldicoprobacter</taxon>
    </lineage>
</organism>
<dbReference type="CDD" id="cd02516">
    <property type="entry name" value="CDP-ME_synthetase"/>
    <property type="match status" value="1"/>
</dbReference>
<keyword evidence="4 7" id="KW-0808">Transferase</keyword>
<dbReference type="InterPro" id="IPR018294">
    <property type="entry name" value="ISPD_synthase_CS"/>
</dbReference>
<keyword evidence="9" id="KW-1185">Reference proteome</keyword>
<keyword evidence="6 7" id="KW-0414">Isoprene biosynthesis</keyword>